<dbReference type="KEGG" id="haei:MUN82_12495"/>
<sequence>MYLPRRYSRKLFFPPGLLALAFLLLMGCMWVSGDARLRPIFVTTAYFPTPESSAYDWTRFYRIKEKSNWKEYHISEPITDSTIWKSLCNRFIFLSNSADSSQRIKVYFDSKTKYESIVRILSIAELAKSKSYIIDLADETTNFYITEGNLLAPIHKDPFPLTCASDYYFVPLYPSKNQFINFSKYLRLENLFILSAFILYTVLLIISFRFHYIRNPTPPYAVE</sequence>
<feature type="transmembrane region" description="Helical" evidence="1">
    <location>
        <begin position="191"/>
        <end position="213"/>
    </location>
</feature>
<dbReference type="AlphaFoldDB" id="A0A8T9SVF4"/>
<proteinExistence type="predicted"/>
<feature type="transmembrane region" description="Helical" evidence="1">
    <location>
        <begin position="12"/>
        <end position="31"/>
    </location>
</feature>
<keyword evidence="1" id="KW-1133">Transmembrane helix</keyword>
<evidence type="ECO:0000256" key="1">
    <source>
        <dbReference type="SAM" id="Phobius"/>
    </source>
</evidence>
<evidence type="ECO:0000313" key="3">
    <source>
        <dbReference type="Proteomes" id="UP000829925"/>
    </source>
</evidence>
<evidence type="ECO:0000313" key="2">
    <source>
        <dbReference type="EMBL" id="UOR03766.1"/>
    </source>
</evidence>
<gene>
    <name evidence="2" type="ORF">MUN82_12495</name>
</gene>
<name>A0A8T9SVF4_9BACT</name>
<keyword evidence="1" id="KW-0472">Membrane</keyword>
<keyword evidence="3" id="KW-1185">Reference proteome</keyword>
<dbReference type="Proteomes" id="UP000829925">
    <property type="component" value="Chromosome"/>
</dbReference>
<keyword evidence="1" id="KW-0812">Transmembrane</keyword>
<dbReference type="RefSeq" id="WP_245090860.1">
    <property type="nucleotide sequence ID" value="NZ_CP095053.1"/>
</dbReference>
<dbReference type="EMBL" id="CP095053">
    <property type="protein sequence ID" value="UOR03766.1"/>
    <property type="molecule type" value="Genomic_DNA"/>
</dbReference>
<organism evidence="2 3">
    <name type="scientific">Hymenobacter aerilatus</name>
    <dbReference type="NCBI Taxonomy" id="2932251"/>
    <lineage>
        <taxon>Bacteria</taxon>
        <taxon>Pseudomonadati</taxon>
        <taxon>Bacteroidota</taxon>
        <taxon>Cytophagia</taxon>
        <taxon>Cytophagales</taxon>
        <taxon>Hymenobacteraceae</taxon>
        <taxon>Hymenobacter</taxon>
    </lineage>
</organism>
<reference evidence="2 3" key="1">
    <citation type="submission" date="2022-04" db="EMBL/GenBank/DDBJ databases">
        <title>Hymenobacter sp. isolated from the air.</title>
        <authorList>
            <person name="Won M."/>
            <person name="Lee C.-M."/>
            <person name="Woen H.-Y."/>
            <person name="Kwon S.-W."/>
        </authorList>
    </citation>
    <scope>NUCLEOTIDE SEQUENCE [LARGE SCALE GENOMIC DNA]</scope>
    <source>
        <strain evidence="3">5413 J-13</strain>
    </source>
</reference>
<protein>
    <submittedName>
        <fullName evidence="2">Uncharacterized protein</fullName>
    </submittedName>
</protein>
<dbReference type="PROSITE" id="PS51257">
    <property type="entry name" value="PROKAR_LIPOPROTEIN"/>
    <property type="match status" value="1"/>
</dbReference>
<accession>A0A8T9SVF4</accession>